<dbReference type="SUPFAM" id="SSF48498">
    <property type="entry name" value="Tetracyclin repressor-like, C-terminal domain"/>
    <property type="match status" value="1"/>
</dbReference>
<evidence type="ECO:0000313" key="7">
    <source>
        <dbReference type="Proteomes" id="UP000642748"/>
    </source>
</evidence>
<evidence type="ECO:0000313" key="6">
    <source>
        <dbReference type="EMBL" id="GIH17123.1"/>
    </source>
</evidence>
<dbReference type="GO" id="GO:0000976">
    <property type="term" value="F:transcription cis-regulatory region binding"/>
    <property type="evidence" value="ECO:0007669"/>
    <property type="project" value="TreeGrafter"/>
</dbReference>
<evidence type="ECO:0000259" key="5">
    <source>
        <dbReference type="PROSITE" id="PS50977"/>
    </source>
</evidence>
<evidence type="ECO:0000256" key="4">
    <source>
        <dbReference type="PROSITE-ProRule" id="PRU00335"/>
    </source>
</evidence>
<feature type="DNA-binding region" description="H-T-H motif" evidence="4">
    <location>
        <begin position="39"/>
        <end position="58"/>
    </location>
</feature>
<dbReference type="SUPFAM" id="SSF46689">
    <property type="entry name" value="Homeodomain-like"/>
    <property type="match status" value="1"/>
</dbReference>
<sequence length="216" mass="24313">MMTRAYHSPTREAQTSATRRRVISAAQACFEERGYVGTTMRAIAQRAQVSVETVHQTAAKRDLLLAAFTLAVTGEDSQARLLDRPEPKAIFDDPDPVRRLRGIAAYVVRINTRVTPLWRVFEQAAAADAHVATEYADLIRRMHAEIRDALAVLAERGDLRTDRPADELADLLWLLVLPDQYFRLCEQSGWSVERYATWLAESMLHLLMGSDHHAGS</sequence>
<evidence type="ECO:0000256" key="3">
    <source>
        <dbReference type="ARBA" id="ARBA00023163"/>
    </source>
</evidence>
<dbReference type="InterPro" id="IPR001647">
    <property type="entry name" value="HTH_TetR"/>
</dbReference>
<accession>A0A8J3QWJ2</accession>
<keyword evidence="7" id="KW-1185">Reference proteome</keyword>
<keyword evidence="3" id="KW-0804">Transcription</keyword>
<dbReference type="PANTHER" id="PTHR30055:SF234">
    <property type="entry name" value="HTH-TYPE TRANSCRIPTIONAL REGULATOR BETI"/>
    <property type="match status" value="1"/>
</dbReference>
<dbReference type="EMBL" id="BONZ01000050">
    <property type="protein sequence ID" value="GIH17123.1"/>
    <property type="molecule type" value="Genomic_DNA"/>
</dbReference>
<dbReference type="GO" id="GO:0003700">
    <property type="term" value="F:DNA-binding transcription factor activity"/>
    <property type="evidence" value="ECO:0007669"/>
    <property type="project" value="TreeGrafter"/>
</dbReference>
<evidence type="ECO:0000256" key="1">
    <source>
        <dbReference type="ARBA" id="ARBA00023015"/>
    </source>
</evidence>
<dbReference type="PROSITE" id="PS50977">
    <property type="entry name" value="HTH_TETR_2"/>
    <property type="match status" value="1"/>
</dbReference>
<organism evidence="6 7">
    <name type="scientific">Rugosimonospora africana</name>
    <dbReference type="NCBI Taxonomy" id="556532"/>
    <lineage>
        <taxon>Bacteria</taxon>
        <taxon>Bacillati</taxon>
        <taxon>Actinomycetota</taxon>
        <taxon>Actinomycetes</taxon>
        <taxon>Micromonosporales</taxon>
        <taxon>Micromonosporaceae</taxon>
        <taxon>Rugosimonospora</taxon>
    </lineage>
</organism>
<dbReference type="InterPro" id="IPR009057">
    <property type="entry name" value="Homeodomain-like_sf"/>
</dbReference>
<evidence type="ECO:0000256" key="2">
    <source>
        <dbReference type="ARBA" id="ARBA00023125"/>
    </source>
</evidence>
<comment type="caution">
    <text evidence="6">The sequence shown here is derived from an EMBL/GenBank/DDBJ whole genome shotgun (WGS) entry which is preliminary data.</text>
</comment>
<dbReference type="PANTHER" id="PTHR30055">
    <property type="entry name" value="HTH-TYPE TRANSCRIPTIONAL REGULATOR RUTR"/>
    <property type="match status" value="1"/>
</dbReference>
<dbReference type="Pfam" id="PF00440">
    <property type="entry name" value="TetR_N"/>
    <property type="match status" value="1"/>
</dbReference>
<gene>
    <name evidence="6" type="ORF">Raf01_52950</name>
</gene>
<keyword evidence="1" id="KW-0805">Transcription regulation</keyword>
<keyword evidence="2 4" id="KW-0238">DNA-binding</keyword>
<dbReference type="Proteomes" id="UP000642748">
    <property type="component" value="Unassembled WGS sequence"/>
</dbReference>
<dbReference type="Gene3D" id="1.10.357.10">
    <property type="entry name" value="Tetracycline Repressor, domain 2"/>
    <property type="match status" value="1"/>
</dbReference>
<name>A0A8J3QWJ2_9ACTN</name>
<dbReference type="InterPro" id="IPR050109">
    <property type="entry name" value="HTH-type_TetR-like_transc_reg"/>
</dbReference>
<dbReference type="AlphaFoldDB" id="A0A8J3QWJ2"/>
<protein>
    <recommendedName>
        <fullName evidence="5">HTH tetR-type domain-containing protein</fullName>
    </recommendedName>
</protein>
<proteinExistence type="predicted"/>
<feature type="domain" description="HTH tetR-type" evidence="5">
    <location>
        <begin position="16"/>
        <end position="76"/>
    </location>
</feature>
<dbReference type="InterPro" id="IPR036271">
    <property type="entry name" value="Tet_transcr_reg_TetR-rel_C_sf"/>
</dbReference>
<reference evidence="6" key="1">
    <citation type="submission" date="2021-01" db="EMBL/GenBank/DDBJ databases">
        <title>Whole genome shotgun sequence of Rugosimonospora africana NBRC 104875.</title>
        <authorList>
            <person name="Komaki H."/>
            <person name="Tamura T."/>
        </authorList>
    </citation>
    <scope>NUCLEOTIDE SEQUENCE</scope>
    <source>
        <strain evidence="6">NBRC 104875</strain>
    </source>
</reference>